<dbReference type="RefSeq" id="WP_108924847.1">
    <property type="nucleotide sequence ID" value="NZ_CP029206.1"/>
</dbReference>
<keyword evidence="2" id="KW-1185">Reference proteome</keyword>
<dbReference type="Proteomes" id="UP000244920">
    <property type="component" value="Chromosome"/>
</dbReference>
<dbReference type="EMBL" id="CP029206">
    <property type="protein sequence ID" value="AWI51666.1"/>
    <property type="molecule type" value="Genomic_DNA"/>
</dbReference>
<gene>
    <name evidence="1" type="ORF">DDU33_09315</name>
</gene>
<dbReference type="KEGG" id="apor:DDU33_09315"/>
<sequence length="225" mass="26423">MSLLQKYSSSEKELALELAVLISIADNELNYYSNNGTKLYFDHYFNANKRNVLNLYLEELDIERKNLDKILNSYDNNLSQSITRAVDIVFSKYRDDRNIQKDTLVLMEKLGISIISTSPAAINKCMTYIPMIKEEILCVALKGILDKKDLKLSEKDKKTFLFELIYLSLLYGNYESIIFILRKLCNLFSIDFEYVDEFKDMAKEYYFARNKLNSINENIRELIEE</sequence>
<name>A0A2U8FML7_9PAST</name>
<proteinExistence type="predicted"/>
<protein>
    <submittedName>
        <fullName evidence="1">Uncharacterized protein</fullName>
    </submittedName>
</protein>
<accession>A0A2U8FML7</accession>
<evidence type="ECO:0000313" key="2">
    <source>
        <dbReference type="Proteomes" id="UP000244920"/>
    </source>
</evidence>
<reference evidence="2" key="1">
    <citation type="submission" date="2018-05" db="EMBL/GenBank/DDBJ databases">
        <title>Complete genome sequence of Actinobacillus porcitonsillarum reference strain 9953L55 (CCUG 46996).</title>
        <authorList>
            <person name="Dona V."/>
            <person name="Perreten V."/>
        </authorList>
    </citation>
    <scope>NUCLEOTIDE SEQUENCE [LARGE SCALE GENOMIC DNA]</scope>
    <source>
        <strain evidence="2">9953L55</strain>
    </source>
</reference>
<organism evidence="1 2">
    <name type="scientific">Actinobacillus porcitonsillarum</name>
    <dbReference type="NCBI Taxonomy" id="189834"/>
    <lineage>
        <taxon>Bacteria</taxon>
        <taxon>Pseudomonadati</taxon>
        <taxon>Pseudomonadota</taxon>
        <taxon>Gammaproteobacteria</taxon>
        <taxon>Pasteurellales</taxon>
        <taxon>Pasteurellaceae</taxon>
        <taxon>Actinobacillus</taxon>
    </lineage>
</organism>
<evidence type="ECO:0000313" key="1">
    <source>
        <dbReference type="EMBL" id="AWI51666.1"/>
    </source>
</evidence>
<dbReference type="AlphaFoldDB" id="A0A2U8FML7"/>